<evidence type="ECO:0000313" key="3">
    <source>
        <dbReference type="Proteomes" id="UP000677918"/>
    </source>
</evidence>
<keyword evidence="1" id="KW-0812">Transmembrane</keyword>
<protein>
    <submittedName>
        <fullName evidence="2">Uncharacterized protein</fullName>
    </submittedName>
</protein>
<keyword evidence="1" id="KW-0472">Membrane</keyword>
<keyword evidence="1" id="KW-1133">Transmembrane helix</keyword>
<comment type="caution">
    <text evidence="2">The sequence shown here is derived from an EMBL/GenBank/DDBJ whole genome shotgun (WGS) entry which is preliminary data.</text>
</comment>
<organism evidence="2 3">
    <name type="scientific">Xylanibacillus composti</name>
    <dbReference type="NCBI Taxonomy" id="1572762"/>
    <lineage>
        <taxon>Bacteria</taxon>
        <taxon>Bacillati</taxon>
        <taxon>Bacillota</taxon>
        <taxon>Bacilli</taxon>
        <taxon>Bacillales</taxon>
        <taxon>Paenibacillaceae</taxon>
        <taxon>Xylanibacillus</taxon>
    </lineage>
</organism>
<evidence type="ECO:0000313" key="2">
    <source>
        <dbReference type="EMBL" id="GIQ68277.1"/>
    </source>
</evidence>
<dbReference type="AlphaFoldDB" id="A0A8J4H2L3"/>
<reference evidence="2" key="1">
    <citation type="submission" date="2021-04" db="EMBL/GenBank/DDBJ databases">
        <title>Draft genome sequence of Xylanibacillus composti strain K13.</title>
        <authorList>
            <person name="Uke A."/>
            <person name="Chhe C."/>
            <person name="Baramee S."/>
            <person name="Kosugi A."/>
        </authorList>
    </citation>
    <scope>NUCLEOTIDE SEQUENCE</scope>
    <source>
        <strain evidence="2">K13</strain>
    </source>
</reference>
<feature type="transmembrane region" description="Helical" evidence="1">
    <location>
        <begin position="6"/>
        <end position="26"/>
    </location>
</feature>
<sequence length="146" mass="16039">MNVGWIAGAMVAAIGAGGILAIGRALQLRRRLAAESMVRLAYGGSCFGAYRGNNRMKLWSGSGMLALTPSRLRFMRYFGRASLNIPLTTLTGIHETHTFRDKVSLSRLMVVTYREADGTLVSVAFTNVDAGAWSEAIRQQRQLHFM</sequence>
<name>A0A8J4H2L3_9BACL</name>
<gene>
    <name evidence="2" type="ORF">XYCOK13_11010</name>
</gene>
<proteinExistence type="predicted"/>
<evidence type="ECO:0000256" key="1">
    <source>
        <dbReference type="SAM" id="Phobius"/>
    </source>
</evidence>
<dbReference type="EMBL" id="BOVK01000014">
    <property type="protein sequence ID" value="GIQ68277.1"/>
    <property type="molecule type" value="Genomic_DNA"/>
</dbReference>
<dbReference type="RefSeq" id="WP_213410888.1">
    <property type="nucleotide sequence ID" value="NZ_BOVK01000014.1"/>
</dbReference>
<keyword evidence="3" id="KW-1185">Reference proteome</keyword>
<dbReference type="Proteomes" id="UP000677918">
    <property type="component" value="Unassembled WGS sequence"/>
</dbReference>
<accession>A0A8J4H2L3</accession>